<dbReference type="EMBL" id="CP147404">
    <property type="protein sequence ID" value="WXB94335.1"/>
    <property type="molecule type" value="Genomic_DNA"/>
</dbReference>
<evidence type="ECO:0000256" key="1">
    <source>
        <dbReference type="SAM" id="MobiDB-lite"/>
    </source>
</evidence>
<sequence>MIGVGNIFLGGLQTNQAIPPKQAGLGATFQSMLSAETSEASTTMPNETRQLLEAIKQIITAKDIDELTGMAPGVKKVAKEWMSDGKMPSFEDLALFLGMDTTELKSMLEKLMKQFTNMTTGNDTVEQGPISEDTSKEIENPKDRSDMLNMIPEDISDMFNMLQLLTTTSPQDWPKGEGKLVNTLLQAAKVWELFSEKADSHVNAQEQQQALKGMLKELSSKLDSVLQQAFKNYQHLSEEPSSPVVVKTTQAMPKEGIILQPIFHPMSKIETLMMRVSTNPKPMNMEQFIEKFSQVLGNSNLMKTPNGNRLLIKLYPEQLGSLRIELLQQNGVMTAKILSSTSMVKDLFEQHVHSLKQAFAQQNITVDKIELSYSQADPQKFDRSSQQEQQTKQQQQQSQQQKETEDQPVEQFKDVLENMEV</sequence>
<protein>
    <submittedName>
        <fullName evidence="3">Flagellar hook-length control protein FliK</fullName>
    </submittedName>
</protein>
<evidence type="ECO:0000313" key="3">
    <source>
        <dbReference type="EMBL" id="WXB94335.1"/>
    </source>
</evidence>
<dbReference type="RefSeq" id="WP_338754004.1">
    <property type="nucleotide sequence ID" value="NZ_CP147404.1"/>
</dbReference>
<gene>
    <name evidence="3" type="ORF">WDJ61_06830</name>
</gene>
<dbReference type="Proteomes" id="UP001387364">
    <property type="component" value="Chromosome"/>
</dbReference>
<dbReference type="InterPro" id="IPR021136">
    <property type="entry name" value="Flagellar_hook_control-like_C"/>
</dbReference>
<feature type="compositionally biased region" description="Low complexity" evidence="1">
    <location>
        <begin position="386"/>
        <end position="401"/>
    </location>
</feature>
<dbReference type="Gene3D" id="3.30.750.140">
    <property type="match status" value="1"/>
</dbReference>
<feature type="region of interest" description="Disordered" evidence="1">
    <location>
        <begin position="120"/>
        <end position="140"/>
    </location>
</feature>
<reference evidence="3 4" key="1">
    <citation type="submission" date="2024-02" db="EMBL/GenBank/DDBJ databases">
        <title>Seven novel Bacillus-like species.</title>
        <authorList>
            <person name="Liu G."/>
        </authorList>
    </citation>
    <scope>NUCLEOTIDE SEQUENCE [LARGE SCALE GENOMIC DNA]</scope>
    <source>
        <strain evidence="3 4">FJAT-52991</strain>
    </source>
</reference>
<dbReference type="Pfam" id="PF02120">
    <property type="entry name" value="Flg_hook"/>
    <property type="match status" value="1"/>
</dbReference>
<keyword evidence="3" id="KW-0969">Cilium</keyword>
<evidence type="ECO:0000313" key="4">
    <source>
        <dbReference type="Proteomes" id="UP001387364"/>
    </source>
</evidence>
<proteinExistence type="predicted"/>
<evidence type="ECO:0000259" key="2">
    <source>
        <dbReference type="Pfam" id="PF02120"/>
    </source>
</evidence>
<feature type="region of interest" description="Disordered" evidence="1">
    <location>
        <begin position="376"/>
        <end position="421"/>
    </location>
</feature>
<keyword evidence="4" id="KW-1185">Reference proteome</keyword>
<keyword evidence="3" id="KW-0966">Cell projection</keyword>
<dbReference type="InterPro" id="IPR038610">
    <property type="entry name" value="FliK-like_C_sf"/>
</dbReference>
<dbReference type="CDD" id="cd17470">
    <property type="entry name" value="T3SS_Flik_C"/>
    <property type="match status" value="1"/>
</dbReference>
<accession>A0ABZ2NAM8</accession>
<feature type="compositionally biased region" description="Basic and acidic residues" evidence="1">
    <location>
        <begin position="411"/>
        <end position="421"/>
    </location>
</feature>
<name>A0ABZ2NAM8_9BACI</name>
<keyword evidence="3" id="KW-0282">Flagellum</keyword>
<organism evidence="3 4">
    <name type="scientific">Bacillus kandeliae</name>
    <dbReference type="NCBI Taxonomy" id="3129297"/>
    <lineage>
        <taxon>Bacteria</taxon>
        <taxon>Bacillati</taxon>
        <taxon>Bacillota</taxon>
        <taxon>Bacilli</taxon>
        <taxon>Bacillales</taxon>
        <taxon>Bacillaceae</taxon>
        <taxon>Bacillus</taxon>
    </lineage>
</organism>
<feature type="domain" description="Flagellar hook-length control protein-like C-terminal" evidence="2">
    <location>
        <begin position="300"/>
        <end position="376"/>
    </location>
</feature>